<evidence type="ECO:0000256" key="11">
    <source>
        <dbReference type="PIRSR" id="PIRSR634016-3"/>
    </source>
</evidence>
<dbReference type="CDD" id="cd09601">
    <property type="entry name" value="M1_APN-Q_like"/>
    <property type="match status" value="1"/>
</dbReference>
<comment type="cofactor">
    <cofactor evidence="11 13">
        <name>Zn(2+)</name>
        <dbReference type="ChEBI" id="CHEBI:29105"/>
    </cofactor>
    <text evidence="11 13">Binds 1 zinc ion per subunit.</text>
</comment>
<dbReference type="GO" id="GO:0016285">
    <property type="term" value="F:alanyl aminopeptidase activity"/>
    <property type="evidence" value="ECO:0007669"/>
    <property type="project" value="UniProtKB-EC"/>
</dbReference>
<dbReference type="Pfam" id="PF01433">
    <property type="entry name" value="Peptidase_M1"/>
    <property type="match status" value="1"/>
</dbReference>
<evidence type="ECO:0000256" key="2">
    <source>
        <dbReference type="ARBA" id="ARBA00010136"/>
    </source>
</evidence>
<evidence type="ECO:0000259" key="14">
    <source>
        <dbReference type="Pfam" id="PF01433"/>
    </source>
</evidence>
<dbReference type="PRINTS" id="PR00756">
    <property type="entry name" value="ALADIPTASE"/>
</dbReference>
<feature type="binding site" evidence="11">
    <location>
        <position position="289"/>
    </location>
    <ligand>
        <name>Zn(2+)</name>
        <dbReference type="ChEBI" id="CHEBI:29105"/>
        <note>catalytic</note>
    </ligand>
</feature>
<gene>
    <name evidence="17" type="ORF">H9901_05805</name>
</gene>
<feature type="binding site" evidence="11">
    <location>
        <position position="312"/>
    </location>
    <ligand>
        <name>Zn(2+)</name>
        <dbReference type="ChEBI" id="CHEBI:29105"/>
        <note>catalytic</note>
    </ligand>
</feature>
<evidence type="ECO:0000256" key="10">
    <source>
        <dbReference type="PIRSR" id="PIRSR634016-1"/>
    </source>
</evidence>
<dbReference type="EC" id="3.4.11.-" evidence="13"/>
<keyword evidence="9 13" id="KW-0482">Metalloprotease</keyword>
<name>A0A948X018_9LACO</name>
<dbReference type="GO" id="GO:0042277">
    <property type="term" value="F:peptide binding"/>
    <property type="evidence" value="ECO:0007669"/>
    <property type="project" value="TreeGrafter"/>
</dbReference>
<evidence type="ECO:0000256" key="3">
    <source>
        <dbReference type="ARBA" id="ARBA00011245"/>
    </source>
</evidence>
<comment type="caution">
    <text evidence="17">The sequence shown here is derived from an EMBL/GenBank/DDBJ whole genome shotgun (WGS) entry which is preliminary data.</text>
</comment>
<dbReference type="SUPFAM" id="SSF63737">
    <property type="entry name" value="Leukotriene A4 hydrolase N-terminal domain"/>
    <property type="match status" value="1"/>
</dbReference>
<dbReference type="InterPro" id="IPR014782">
    <property type="entry name" value="Peptidase_M1_dom"/>
</dbReference>
<dbReference type="InterPro" id="IPR024571">
    <property type="entry name" value="ERAP1-like_C_dom"/>
</dbReference>
<evidence type="ECO:0000256" key="13">
    <source>
        <dbReference type="RuleBase" id="RU364040"/>
    </source>
</evidence>
<evidence type="ECO:0000256" key="8">
    <source>
        <dbReference type="ARBA" id="ARBA00022833"/>
    </source>
</evidence>
<dbReference type="InterPro" id="IPR001930">
    <property type="entry name" value="Peptidase_M1"/>
</dbReference>
<evidence type="ECO:0000256" key="6">
    <source>
        <dbReference type="ARBA" id="ARBA00022723"/>
    </source>
</evidence>
<keyword evidence="8 11" id="KW-0862">Zinc</keyword>
<evidence type="ECO:0000259" key="15">
    <source>
        <dbReference type="Pfam" id="PF11838"/>
    </source>
</evidence>
<dbReference type="SUPFAM" id="SSF55486">
    <property type="entry name" value="Metalloproteases ('zincins'), catalytic domain"/>
    <property type="match status" value="1"/>
</dbReference>
<dbReference type="AlphaFoldDB" id="A0A948X018"/>
<dbReference type="GO" id="GO:0008270">
    <property type="term" value="F:zinc ion binding"/>
    <property type="evidence" value="ECO:0007669"/>
    <property type="project" value="UniProtKB-UniRule"/>
</dbReference>
<dbReference type="Gene3D" id="2.60.40.1910">
    <property type="match status" value="1"/>
</dbReference>
<sequence>MAKNEHLYNVFKPAHYNIYLDINRQKKTINGKTTITGTALKDHIAVNQKFLNITSVQADGNDVPFKSDDAAEAVNIDLDKQGDVTLTITYDAKLTDTMMGIYPSYYEYNGERKQIVGTQFESTAARQAFPCVDEPEAKATFDLAIKYDEHPGETTLANMPEKQCVDGVHYFETTKVMSTYLIAFAFGEMVSKQTVTDDGIKIGVYASPAHKEDELNFALDIAKNAIEFYEKYYDTPYPLPHSWQLGLPDFSAGAMENWGLITYREAFLTLDPKNASLSVKQHNATDITHELAHQWFGDLVTMKWWDDLWLNESFANMMEYVSSDAIHPEWHMWEVFQTHEVPLALQRDAIDGVQPVHIEVEDPADIDAIFDAAIVYAKGSRMLVMVRSLIGDDALRKGLKNYFAAHKYSNATGDDLWQALGDASGIDVSTVMKTWLNQPGYPVVTATVENGDLKLSQKQFFIGEGKDIGRTWQIPLNSNYKNVPEIMKDKTLDLGNYVELKQANDNKPFVLNVDNNSHFIVKYDQTLLDDILAHINDLDAISQRELLQDMHLLAEGREISYADLVPLMNRFDDNKSYIVNDALFNITDDLKKFVKAGSDDEKHLKSFVDKLSAKKFARLGINANDNDDNDAILGRPTIVKAALYAKNNNAIKAAHEMFNDYQDNIINIPASVRPYVMMSEVANYGNEKLYQTLLNEYRQTSDGMYQRDICTALTATTDKNFINELLVDFKDAQTIKPQDLREWYVGLLQNDAGQQAAWDWMRNNWNWLNDTVGGDMEFHTYVTVTANTFYTSQRFAEFKAFFEPKLQTPGLTREIQMDVKMIKSKVDLVEAEKQSVDNAIAQAIN</sequence>
<evidence type="ECO:0000256" key="5">
    <source>
        <dbReference type="ARBA" id="ARBA00022670"/>
    </source>
</evidence>
<accession>A0A948X018</accession>
<evidence type="ECO:0000256" key="1">
    <source>
        <dbReference type="ARBA" id="ARBA00000098"/>
    </source>
</evidence>
<comment type="subunit">
    <text evidence="3">Monomer.</text>
</comment>
<dbReference type="GO" id="GO:0043171">
    <property type="term" value="P:peptide catabolic process"/>
    <property type="evidence" value="ECO:0007669"/>
    <property type="project" value="TreeGrafter"/>
</dbReference>
<feature type="binding site" evidence="11">
    <location>
        <position position="293"/>
    </location>
    <ligand>
        <name>Zn(2+)</name>
        <dbReference type="ChEBI" id="CHEBI:29105"/>
        <note>catalytic</note>
    </ligand>
</feature>
<dbReference type="GO" id="GO:0016020">
    <property type="term" value="C:membrane"/>
    <property type="evidence" value="ECO:0007669"/>
    <property type="project" value="TreeGrafter"/>
</dbReference>
<dbReference type="Pfam" id="PF11838">
    <property type="entry name" value="ERAP1_C"/>
    <property type="match status" value="1"/>
</dbReference>
<dbReference type="FunFam" id="1.10.390.10:FF:000013">
    <property type="entry name" value="Aminopeptidase N"/>
    <property type="match status" value="1"/>
</dbReference>
<keyword evidence="6 11" id="KW-0479">Metal-binding</keyword>
<evidence type="ECO:0000256" key="12">
    <source>
        <dbReference type="PIRSR" id="PIRSR634016-4"/>
    </source>
</evidence>
<dbReference type="Gene3D" id="2.60.40.1730">
    <property type="entry name" value="tricorn interacting facor f3 domain"/>
    <property type="match status" value="1"/>
</dbReference>
<evidence type="ECO:0000313" key="18">
    <source>
        <dbReference type="Proteomes" id="UP000777303"/>
    </source>
</evidence>
<evidence type="ECO:0000256" key="4">
    <source>
        <dbReference type="ARBA" id="ARBA00022438"/>
    </source>
</evidence>
<dbReference type="InterPro" id="IPR027268">
    <property type="entry name" value="Peptidase_M4/M1_CTD_sf"/>
</dbReference>
<dbReference type="GO" id="GO:0005737">
    <property type="term" value="C:cytoplasm"/>
    <property type="evidence" value="ECO:0007669"/>
    <property type="project" value="TreeGrafter"/>
</dbReference>
<dbReference type="InterPro" id="IPR042097">
    <property type="entry name" value="Aminopeptidase_N-like_N_sf"/>
</dbReference>
<keyword evidence="4 13" id="KW-0031">Aminopeptidase</keyword>
<dbReference type="PANTHER" id="PTHR11533:SF174">
    <property type="entry name" value="PUROMYCIN-SENSITIVE AMINOPEPTIDASE-RELATED"/>
    <property type="match status" value="1"/>
</dbReference>
<reference evidence="17" key="1">
    <citation type="journal article" date="2021" name="PeerJ">
        <title>Extensive microbial diversity within the chicken gut microbiome revealed by metagenomics and culture.</title>
        <authorList>
            <person name="Gilroy R."/>
            <person name="Ravi A."/>
            <person name="Getino M."/>
            <person name="Pursley I."/>
            <person name="Horton D.L."/>
            <person name="Alikhan N.F."/>
            <person name="Baker D."/>
            <person name="Gharbi K."/>
            <person name="Hall N."/>
            <person name="Watson M."/>
            <person name="Adriaenssens E.M."/>
            <person name="Foster-Nyarko E."/>
            <person name="Jarju S."/>
            <person name="Secka A."/>
            <person name="Antonio M."/>
            <person name="Oren A."/>
            <person name="Chaudhuri R.R."/>
            <person name="La Ragione R."/>
            <person name="Hildebrand F."/>
            <person name="Pallen M.J."/>
        </authorList>
    </citation>
    <scope>NUCLEOTIDE SEQUENCE</scope>
    <source>
        <strain evidence="17">F6-6636</strain>
    </source>
</reference>
<evidence type="ECO:0000313" key="17">
    <source>
        <dbReference type="EMBL" id="MBU3852194.1"/>
    </source>
</evidence>
<dbReference type="Gene3D" id="1.25.50.20">
    <property type="match status" value="1"/>
</dbReference>
<dbReference type="PANTHER" id="PTHR11533">
    <property type="entry name" value="PROTEASE M1 ZINC METALLOPROTEASE"/>
    <property type="match status" value="1"/>
</dbReference>
<proteinExistence type="inferred from homology"/>
<evidence type="ECO:0000259" key="16">
    <source>
        <dbReference type="Pfam" id="PF17900"/>
    </source>
</evidence>
<dbReference type="EMBL" id="JAHLFS010000068">
    <property type="protein sequence ID" value="MBU3852194.1"/>
    <property type="molecule type" value="Genomic_DNA"/>
</dbReference>
<feature type="site" description="Transition state stabilizer" evidence="12">
    <location>
        <position position="376"/>
    </location>
</feature>
<feature type="domain" description="Peptidase M1 membrane alanine aminopeptidase" evidence="14">
    <location>
        <begin position="217"/>
        <end position="435"/>
    </location>
</feature>
<dbReference type="InterPro" id="IPR050344">
    <property type="entry name" value="Peptidase_M1_aminopeptidases"/>
</dbReference>
<evidence type="ECO:0000256" key="9">
    <source>
        <dbReference type="ARBA" id="ARBA00023049"/>
    </source>
</evidence>
<evidence type="ECO:0000256" key="7">
    <source>
        <dbReference type="ARBA" id="ARBA00022801"/>
    </source>
</evidence>
<dbReference type="InterPro" id="IPR045357">
    <property type="entry name" value="Aminopeptidase_N-like_N"/>
</dbReference>
<feature type="domain" description="Aminopeptidase N-like N-terminal" evidence="16">
    <location>
        <begin position="12"/>
        <end position="181"/>
    </location>
</feature>
<dbReference type="GO" id="GO:0005615">
    <property type="term" value="C:extracellular space"/>
    <property type="evidence" value="ECO:0007669"/>
    <property type="project" value="TreeGrafter"/>
</dbReference>
<keyword evidence="5 13" id="KW-0645">Protease</keyword>
<keyword evidence="7 13" id="KW-0378">Hydrolase</keyword>
<dbReference type="GO" id="GO:0070006">
    <property type="term" value="F:metalloaminopeptidase activity"/>
    <property type="evidence" value="ECO:0007669"/>
    <property type="project" value="TreeGrafter"/>
</dbReference>
<comment type="catalytic activity">
    <reaction evidence="1">
        <text>Release of an N-terminal amino acid, Xaa-|-Yaa- from a peptide, amide or arylamide. Xaa is preferably Ala, but may be most amino acids including Pro (slow action). When a terminal hydrophobic residue is followed by a prolyl residue, the two may be released as an intact Xaa-Pro dipeptide.</text>
        <dbReference type="EC" id="3.4.11.2"/>
    </reaction>
</comment>
<dbReference type="GO" id="GO:0006508">
    <property type="term" value="P:proteolysis"/>
    <property type="evidence" value="ECO:0007669"/>
    <property type="project" value="UniProtKB-KW"/>
</dbReference>
<feature type="active site" description="Proton acceptor" evidence="10">
    <location>
        <position position="290"/>
    </location>
</feature>
<comment type="similarity">
    <text evidence="2 13">Belongs to the peptidase M1 family.</text>
</comment>
<reference evidence="17" key="2">
    <citation type="submission" date="2021-04" db="EMBL/GenBank/DDBJ databases">
        <authorList>
            <person name="Gilroy R."/>
        </authorList>
    </citation>
    <scope>NUCLEOTIDE SEQUENCE</scope>
    <source>
        <strain evidence="17">F6-6636</strain>
    </source>
</reference>
<feature type="domain" description="ERAP1-like C-terminal" evidence="15">
    <location>
        <begin position="509"/>
        <end position="823"/>
    </location>
</feature>
<protein>
    <recommendedName>
        <fullName evidence="13">Aminopeptidase</fullName>
        <ecNumber evidence="13">3.4.11.-</ecNumber>
    </recommendedName>
</protein>
<dbReference type="InterPro" id="IPR034016">
    <property type="entry name" value="M1_APN-typ"/>
</dbReference>
<organism evidence="17 18">
    <name type="scientific">Candidatus Paralactobacillus gallistercoris</name>
    <dbReference type="NCBI Taxonomy" id="2838724"/>
    <lineage>
        <taxon>Bacteria</taxon>
        <taxon>Bacillati</taxon>
        <taxon>Bacillota</taxon>
        <taxon>Bacilli</taxon>
        <taxon>Lactobacillales</taxon>
        <taxon>Lactobacillaceae</taxon>
        <taxon>Lactobacillus</taxon>
    </lineage>
</organism>
<dbReference type="Proteomes" id="UP000777303">
    <property type="component" value="Unassembled WGS sequence"/>
</dbReference>
<dbReference type="Pfam" id="PF17900">
    <property type="entry name" value="Peptidase_M1_N"/>
    <property type="match status" value="1"/>
</dbReference>
<dbReference type="Gene3D" id="1.10.390.10">
    <property type="entry name" value="Neutral Protease Domain 2"/>
    <property type="match status" value="1"/>
</dbReference>